<evidence type="ECO:0000313" key="1">
    <source>
        <dbReference type="EMBL" id="GKV34503.1"/>
    </source>
</evidence>
<organism evidence="1 2">
    <name type="scientific">Rubroshorea leprosula</name>
    <dbReference type="NCBI Taxonomy" id="152421"/>
    <lineage>
        <taxon>Eukaryota</taxon>
        <taxon>Viridiplantae</taxon>
        <taxon>Streptophyta</taxon>
        <taxon>Embryophyta</taxon>
        <taxon>Tracheophyta</taxon>
        <taxon>Spermatophyta</taxon>
        <taxon>Magnoliopsida</taxon>
        <taxon>eudicotyledons</taxon>
        <taxon>Gunneridae</taxon>
        <taxon>Pentapetalae</taxon>
        <taxon>rosids</taxon>
        <taxon>malvids</taxon>
        <taxon>Malvales</taxon>
        <taxon>Dipterocarpaceae</taxon>
        <taxon>Rubroshorea</taxon>
    </lineage>
</organism>
<dbReference type="Gene3D" id="3.60.10.10">
    <property type="entry name" value="Endonuclease/exonuclease/phosphatase"/>
    <property type="match status" value="1"/>
</dbReference>
<protein>
    <submittedName>
        <fullName evidence="1">Uncharacterized protein</fullName>
    </submittedName>
</protein>
<proteinExistence type="predicted"/>
<comment type="caution">
    <text evidence="1">The sequence shown here is derived from an EMBL/GenBank/DDBJ whole genome shotgun (WGS) entry which is preliminary data.</text>
</comment>
<dbReference type="PANTHER" id="PTHR12121:SF34">
    <property type="entry name" value="PROTEIN ANGEL"/>
    <property type="match status" value="1"/>
</dbReference>
<dbReference type="InterPro" id="IPR050410">
    <property type="entry name" value="CCR4/nocturin_mRNA_transcr"/>
</dbReference>
<sequence>MSDSSKKFDLTKINTPIAKEVRLKWVKNKSPDHIIDTETDLNAACLLKDAFKPSPTDFLTAKSSANWQNASRLHSSCSWLSPQVSTHSSHAKVGVGLGLSRGGVWIHPSTNEHLFTNCTRNFIGTLDYIFYAVEPLLEVLDEDSLRKDTALPSPEWSSDHIALLAEFCRIPRQNVMAIFKLTNYYLWLSNAWRSVGALESGEGEADDTDILLQEG</sequence>
<dbReference type="Proteomes" id="UP001054252">
    <property type="component" value="Unassembled WGS sequence"/>
</dbReference>
<dbReference type="EMBL" id="BPVZ01000106">
    <property type="protein sequence ID" value="GKV34503.1"/>
    <property type="molecule type" value="Genomic_DNA"/>
</dbReference>
<keyword evidence="2" id="KW-1185">Reference proteome</keyword>
<dbReference type="PANTHER" id="PTHR12121">
    <property type="entry name" value="CARBON CATABOLITE REPRESSOR PROTEIN 4"/>
    <property type="match status" value="1"/>
</dbReference>
<gene>
    <name evidence="1" type="ORF">SLEP1_g42874</name>
</gene>
<evidence type="ECO:0000313" key="2">
    <source>
        <dbReference type="Proteomes" id="UP001054252"/>
    </source>
</evidence>
<dbReference type="GO" id="GO:0000175">
    <property type="term" value="F:3'-5'-RNA exonuclease activity"/>
    <property type="evidence" value="ECO:0007669"/>
    <property type="project" value="TreeGrafter"/>
</dbReference>
<accession>A0AAV5LBL9</accession>
<dbReference type="SUPFAM" id="SSF56219">
    <property type="entry name" value="DNase I-like"/>
    <property type="match status" value="1"/>
</dbReference>
<dbReference type="AlphaFoldDB" id="A0AAV5LBL9"/>
<reference evidence="1 2" key="1">
    <citation type="journal article" date="2021" name="Commun. Biol.">
        <title>The genome of Shorea leprosula (Dipterocarpaceae) highlights the ecological relevance of drought in aseasonal tropical rainforests.</title>
        <authorList>
            <person name="Ng K.K.S."/>
            <person name="Kobayashi M.J."/>
            <person name="Fawcett J.A."/>
            <person name="Hatakeyama M."/>
            <person name="Paape T."/>
            <person name="Ng C.H."/>
            <person name="Ang C.C."/>
            <person name="Tnah L.H."/>
            <person name="Lee C.T."/>
            <person name="Nishiyama T."/>
            <person name="Sese J."/>
            <person name="O'Brien M.J."/>
            <person name="Copetti D."/>
            <person name="Mohd Noor M.I."/>
            <person name="Ong R.C."/>
            <person name="Putra M."/>
            <person name="Sireger I.Z."/>
            <person name="Indrioko S."/>
            <person name="Kosugi Y."/>
            <person name="Izuno A."/>
            <person name="Isagi Y."/>
            <person name="Lee S.L."/>
            <person name="Shimizu K.K."/>
        </authorList>
    </citation>
    <scope>NUCLEOTIDE SEQUENCE [LARGE SCALE GENOMIC DNA]</scope>
    <source>
        <strain evidence="1">214</strain>
    </source>
</reference>
<dbReference type="InterPro" id="IPR036691">
    <property type="entry name" value="Endo/exonu/phosph_ase_sf"/>
</dbReference>
<name>A0AAV5LBL9_9ROSI</name>